<dbReference type="AlphaFoldDB" id="A0A2G5SZT3"/>
<reference evidence="2" key="1">
    <citation type="submission" date="2017-10" db="EMBL/GenBank/DDBJ databases">
        <title>Rapid genome shrinkage in a self-fertile nematode reveals novel sperm competition proteins.</title>
        <authorList>
            <person name="Yin D."/>
            <person name="Schwarz E.M."/>
            <person name="Thomas C.G."/>
            <person name="Felde R.L."/>
            <person name="Korf I.F."/>
            <person name="Cutter A.D."/>
            <person name="Schartner C.M."/>
            <person name="Ralston E.J."/>
            <person name="Meyer B.J."/>
            <person name="Haag E.S."/>
        </authorList>
    </citation>
    <scope>NUCLEOTIDE SEQUENCE [LARGE SCALE GENOMIC DNA]</scope>
    <source>
        <strain evidence="2">JU1422</strain>
    </source>
</reference>
<evidence type="ECO:0000313" key="1">
    <source>
        <dbReference type="EMBL" id="PIC20482.1"/>
    </source>
</evidence>
<protein>
    <submittedName>
        <fullName evidence="1">Uncharacterized protein</fullName>
    </submittedName>
</protein>
<proteinExistence type="predicted"/>
<sequence>MRRSRTLVKLLAYEDQGFVQKDISKYALFKSRVFSPTRILLKPDESAFWKKISSMVTMYRDTLNYNIYKVQQTQSTEECQPIPCSPVLS</sequence>
<gene>
    <name evidence="1" type="primary">Cnig_chr_X.g25669</name>
    <name evidence="1" type="ORF">B9Z55_025669</name>
</gene>
<dbReference type="EMBL" id="PDUG01000006">
    <property type="protein sequence ID" value="PIC20482.1"/>
    <property type="molecule type" value="Genomic_DNA"/>
</dbReference>
<keyword evidence="2" id="KW-1185">Reference proteome</keyword>
<organism evidence="1 2">
    <name type="scientific">Caenorhabditis nigoni</name>
    <dbReference type="NCBI Taxonomy" id="1611254"/>
    <lineage>
        <taxon>Eukaryota</taxon>
        <taxon>Metazoa</taxon>
        <taxon>Ecdysozoa</taxon>
        <taxon>Nematoda</taxon>
        <taxon>Chromadorea</taxon>
        <taxon>Rhabditida</taxon>
        <taxon>Rhabditina</taxon>
        <taxon>Rhabditomorpha</taxon>
        <taxon>Rhabditoidea</taxon>
        <taxon>Rhabditidae</taxon>
        <taxon>Peloderinae</taxon>
        <taxon>Caenorhabditis</taxon>
    </lineage>
</organism>
<name>A0A2G5SZT3_9PELO</name>
<comment type="caution">
    <text evidence="1">The sequence shown here is derived from an EMBL/GenBank/DDBJ whole genome shotgun (WGS) entry which is preliminary data.</text>
</comment>
<evidence type="ECO:0000313" key="2">
    <source>
        <dbReference type="Proteomes" id="UP000230233"/>
    </source>
</evidence>
<accession>A0A2G5SZT3</accession>
<dbReference type="Proteomes" id="UP000230233">
    <property type="component" value="Chromosome X"/>
</dbReference>